<dbReference type="InterPro" id="IPR043502">
    <property type="entry name" value="DNA/RNA_pol_sf"/>
</dbReference>
<dbReference type="CDD" id="cd01651">
    <property type="entry name" value="RT_G2_intron"/>
    <property type="match status" value="1"/>
</dbReference>
<gene>
    <name evidence="3" type="primary">orf464</name>
</gene>
<dbReference type="PANTHER" id="PTHR34047:SF8">
    <property type="entry name" value="PROTEIN YKFC"/>
    <property type="match status" value="1"/>
</dbReference>
<organism evidence="3">
    <name type="scientific">Powellomyces hirtus</name>
    <dbReference type="NCBI Taxonomy" id="109895"/>
    <lineage>
        <taxon>Eukaryota</taxon>
        <taxon>Fungi</taxon>
        <taxon>Fungi incertae sedis</taxon>
        <taxon>Chytridiomycota</taxon>
        <taxon>Chytridiomycota incertae sedis</taxon>
        <taxon>Chytridiomycetes</taxon>
        <taxon>Spizellomycetales</taxon>
        <taxon>Powellomycetaceae</taxon>
        <taxon>Powellomyces</taxon>
    </lineage>
</organism>
<evidence type="ECO:0000256" key="1">
    <source>
        <dbReference type="SAM" id="MobiDB-lite"/>
    </source>
</evidence>
<proteinExistence type="predicted"/>
<evidence type="ECO:0000313" key="3">
    <source>
        <dbReference type="EMBL" id="QCQ69130.1"/>
    </source>
</evidence>
<dbReference type="InterPro" id="IPR000477">
    <property type="entry name" value="RT_dom"/>
</dbReference>
<dbReference type="InterPro" id="IPR051083">
    <property type="entry name" value="GrpII_Intron_Splice-Mob/Def"/>
</dbReference>
<dbReference type="Gene3D" id="3.30.70.270">
    <property type="match status" value="1"/>
</dbReference>
<dbReference type="AlphaFoldDB" id="A0A4P8NPF3"/>
<feature type="region of interest" description="Disordered" evidence="1">
    <location>
        <begin position="34"/>
        <end position="56"/>
    </location>
</feature>
<accession>A0A4P8NPF3</accession>
<dbReference type="InterPro" id="IPR043128">
    <property type="entry name" value="Rev_trsase/Diguanyl_cyclase"/>
</dbReference>
<evidence type="ECO:0000259" key="2">
    <source>
        <dbReference type="PROSITE" id="PS50878"/>
    </source>
</evidence>
<protein>
    <submittedName>
        <fullName evidence="3">RNA-dependent DNA polymerase</fullName>
    </submittedName>
</protein>
<dbReference type="PANTHER" id="PTHR34047">
    <property type="entry name" value="NUCLEAR INTRON MATURASE 1, MITOCHONDRIAL-RELATED"/>
    <property type="match status" value="1"/>
</dbReference>
<dbReference type="Pfam" id="PF00078">
    <property type="entry name" value="RVT_1"/>
    <property type="match status" value="1"/>
</dbReference>
<keyword evidence="3" id="KW-0496">Mitochondrion</keyword>
<name>A0A4P8NPF3_9FUNG</name>
<sequence length="464" mass="52205">MFEYINLTLNKKAGLLRTDMSNGMDILRSWAASKREEGNKTPASPQPENKIKQKATKPWRLPTRGASEADKATLRIANNRLMNLEYKLITLWEKGKYNEFWRLVFHELTHSYEWRILALHRLYPAWLREFSTEKVEKILSNSYGDLPLRKPIIRLKIPKPNGKLRPLGIPQMGSRVYFGMLAMVLSLIIDQIVSDNQHGYVPGRGIHTSWSQISNLIISNHKWLYEYDLQTFFDNLNHDLLLEMLEVVLHVPSSLIPRWRQMLNIPVSVNGVVASTEKGVPQGLAISPTLSILCLELIKFLDPIESTRIVQYSDDGIIFGKDKHEVESAAIVLAKRCRGGVAINKEKSRISHVDKDGFKFLGIRIKGGLVTTETRTGMNKILGTMEKLKDIDFRRAMVGEPPSSGKGKLTVNANSVAALVYPGSCVRSEPKGKYSSAVVLARIILPAYSKAEATTLEASLELSS</sequence>
<dbReference type="SUPFAM" id="SSF56672">
    <property type="entry name" value="DNA/RNA polymerases"/>
    <property type="match status" value="1"/>
</dbReference>
<reference evidence="3" key="1">
    <citation type="journal article" date="2018" name="BMC Evol. Biol.">
        <title>The linear mitochondrial genome of the quarantine chytrid Synchytrium endobioticum; insights into the evolution and recent history of an obligate biotrophic plant pathogen.</title>
        <authorList>
            <person name="van de Vossenberg B.T.L.H."/>
            <person name="Brankovics B."/>
            <person name="Nguyen H.D.T."/>
            <person name="van Gent-Pelzer M.P.E."/>
            <person name="Smith D."/>
            <person name="Dadej K."/>
            <person name="Przetakiewicz J."/>
            <person name="Kreuze J.F."/>
            <person name="Boerma M."/>
            <person name="van Leeuwen G.C.M."/>
            <person name="Andre Levesque C."/>
            <person name="van der Lee T.A.J."/>
        </authorList>
    </citation>
    <scope>NUCLEOTIDE SEQUENCE</scope>
    <source>
        <strain evidence="3">CBS 809.83</strain>
    </source>
</reference>
<dbReference type="PROSITE" id="PS50878">
    <property type="entry name" value="RT_POL"/>
    <property type="match status" value="1"/>
</dbReference>
<dbReference type="EMBL" id="MK292694">
    <property type="protein sequence ID" value="QCQ69130.1"/>
    <property type="molecule type" value="Genomic_DNA"/>
</dbReference>
<feature type="domain" description="Reverse transcriptase" evidence="2">
    <location>
        <begin position="138"/>
        <end position="365"/>
    </location>
</feature>
<geneLocation type="mitochondrion" evidence="3"/>